<dbReference type="Proteomes" id="UP001597534">
    <property type="component" value="Unassembled WGS sequence"/>
</dbReference>
<evidence type="ECO:0000313" key="2">
    <source>
        <dbReference type="Proteomes" id="UP001597534"/>
    </source>
</evidence>
<proteinExistence type="predicted"/>
<comment type="caution">
    <text evidence="1">The sequence shown here is derived from an EMBL/GenBank/DDBJ whole genome shotgun (WGS) entry which is preliminary data.</text>
</comment>
<keyword evidence="2" id="KW-1185">Reference proteome</keyword>
<dbReference type="RefSeq" id="WP_379810740.1">
    <property type="nucleotide sequence ID" value="NZ_JBHUPC010000012.1"/>
</dbReference>
<protein>
    <recommendedName>
        <fullName evidence="3">DGQHR domain-containing protein</fullName>
    </recommendedName>
</protein>
<evidence type="ECO:0008006" key="3">
    <source>
        <dbReference type="Google" id="ProtNLM"/>
    </source>
</evidence>
<name>A0ABW5YJD5_9FLAO</name>
<sequence length="654" mass="76232">MDIEKLKSLNNQFNKSSIDLSNVYEVYQGGFGATGSEIGSYISSTTVKELSDDLITFEKLLKIKKWPVSKILQREVSIPRVDEIARKFIQGNDKVKYFPPIVVALLPRDGENMAEKYTESIEDDYTTAALAKLLSNSNFSNKGLEKEILEGERLSNAKGLFIARPFESINFNLFAWDKSKYFAIVIDGQHRFESLKKASKDPSSEYNLWKQEVIFIDGSNLSISSEDRELNPINFYRKIFIDINKHPVQVSKAKQIIMDDNDLASLFVQSIVDDDQCEESKYIKPELIDWHTTASKHELPYVTSVLNLHSIFHEKLLNKKDISKITELNDEEKVRQWISRLNDYFFIDDTIDEKGLPIKKLKDSFNEYKEIWKDDEFELFSFDRQTLLVAKENFEKIYRESFICFFNNLQPYSLLISFLREKSIFDRNSELSDIVLKSPVNRFSKEETQFSKLKRECEEHLNKDYFILMSVVGQKAIIDLFYNFLTTNRGSQITNERHLQLTNEFLAEYNSTIKIINKSGYKLFGEDQKNENYTNFINTEYKELTTKYPGLSTNFWSDILFYGSNIKYNSIGVRAISKILKFCIECKTFNSKEEIEKLNSLQLNEFKSRIKGLIMNDYQKAKDNNEAEAEKDAAAYVELKINYIKSIFINNLSK</sequence>
<accession>A0ABW5YJD5</accession>
<reference evidence="2" key="1">
    <citation type="journal article" date="2019" name="Int. J. Syst. Evol. Microbiol.">
        <title>The Global Catalogue of Microorganisms (GCM) 10K type strain sequencing project: providing services to taxonomists for standard genome sequencing and annotation.</title>
        <authorList>
            <consortium name="The Broad Institute Genomics Platform"/>
            <consortium name="The Broad Institute Genome Sequencing Center for Infectious Disease"/>
            <person name="Wu L."/>
            <person name="Ma J."/>
        </authorList>
    </citation>
    <scope>NUCLEOTIDE SEQUENCE [LARGE SCALE GENOMIC DNA]</scope>
    <source>
        <strain evidence="2">KCTC 22671</strain>
    </source>
</reference>
<dbReference type="EMBL" id="JBHUPC010000012">
    <property type="protein sequence ID" value="MFD2891187.1"/>
    <property type="molecule type" value="Genomic_DNA"/>
</dbReference>
<organism evidence="1 2">
    <name type="scientific">Flavobacterium chuncheonense</name>
    <dbReference type="NCBI Taxonomy" id="2026653"/>
    <lineage>
        <taxon>Bacteria</taxon>
        <taxon>Pseudomonadati</taxon>
        <taxon>Bacteroidota</taxon>
        <taxon>Flavobacteriia</taxon>
        <taxon>Flavobacteriales</taxon>
        <taxon>Flavobacteriaceae</taxon>
        <taxon>Flavobacterium</taxon>
    </lineage>
</organism>
<evidence type="ECO:0000313" key="1">
    <source>
        <dbReference type="EMBL" id="MFD2891187.1"/>
    </source>
</evidence>
<gene>
    <name evidence="1" type="ORF">ACFS5J_04075</name>
</gene>